<dbReference type="InterPro" id="IPR000873">
    <property type="entry name" value="AMP-dep_synth/lig_dom"/>
</dbReference>
<dbReference type="SUPFAM" id="SSF56801">
    <property type="entry name" value="Acetyl-CoA synthetase-like"/>
    <property type="match status" value="1"/>
</dbReference>
<keyword evidence="3" id="KW-0597">Phosphoprotein</keyword>
<dbReference type="InterPro" id="IPR009081">
    <property type="entry name" value="PP-bd_ACP"/>
</dbReference>
<dbReference type="Gene3D" id="3.30.300.30">
    <property type="match status" value="1"/>
</dbReference>
<dbReference type="Pfam" id="PF00550">
    <property type="entry name" value="PP-binding"/>
    <property type="match status" value="1"/>
</dbReference>
<reference evidence="5 6" key="1">
    <citation type="submission" date="2021-03" db="EMBL/GenBank/DDBJ databases">
        <title>Sequencing the genomes of 1000 actinobacteria strains.</title>
        <authorList>
            <person name="Klenk H.-P."/>
        </authorList>
    </citation>
    <scope>NUCLEOTIDE SEQUENCE [LARGE SCALE GENOMIC DNA]</scope>
    <source>
        <strain evidence="5 6">DSM 46670</strain>
    </source>
</reference>
<dbReference type="Gene3D" id="3.30.559.10">
    <property type="entry name" value="Chloramphenicol acetyltransferase-like domain"/>
    <property type="match status" value="1"/>
</dbReference>
<dbReference type="Proteomes" id="UP001519332">
    <property type="component" value="Unassembled WGS sequence"/>
</dbReference>
<evidence type="ECO:0000256" key="3">
    <source>
        <dbReference type="ARBA" id="ARBA00022553"/>
    </source>
</evidence>
<dbReference type="InterPro" id="IPR010071">
    <property type="entry name" value="AA_adenyl_dom"/>
</dbReference>
<dbReference type="SUPFAM" id="SSF47336">
    <property type="entry name" value="ACP-like"/>
    <property type="match status" value="1"/>
</dbReference>
<dbReference type="Pfam" id="PF00501">
    <property type="entry name" value="AMP-binding"/>
    <property type="match status" value="1"/>
</dbReference>
<proteinExistence type="predicted"/>
<keyword evidence="2" id="KW-0596">Phosphopantetheine</keyword>
<gene>
    <name evidence="5" type="ORF">JOF56_010113</name>
</gene>
<dbReference type="PROSITE" id="PS00455">
    <property type="entry name" value="AMP_BINDING"/>
    <property type="match status" value="1"/>
</dbReference>
<dbReference type="InterPro" id="IPR020845">
    <property type="entry name" value="AMP-binding_CS"/>
</dbReference>
<dbReference type="PANTHER" id="PTHR45527">
    <property type="entry name" value="NONRIBOSOMAL PEPTIDE SYNTHETASE"/>
    <property type="match status" value="1"/>
</dbReference>
<dbReference type="EMBL" id="JAGINW010000001">
    <property type="protein sequence ID" value="MBP2329728.1"/>
    <property type="molecule type" value="Genomic_DNA"/>
</dbReference>
<dbReference type="InterPro" id="IPR036736">
    <property type="entry name" value="ACP-like_sf"/>
</dbReference>
<comment type="caution">
    <text evidence="5">The sequence shown here is derived from an EMBL/GenBank/DDBJ whole genome shotgun (WGS) entry which is preliminary data.</text>
</comment>
<protein>
    <submittedName>
        <fullName evidence="5">Amino acid adenylation domain-containing protein</fullName>
    </submittedName>
</protein>
<name>A0ABS4TZ89_9PSEU</name>
<evidence type="ECO:0000259" key="4">
    <source>
        <dbReference type="PROSITE" id="PS50075"/>
    </source>
</evidence>
<dbReference type="InterPro" id="IPR023213">
    <property type="entry name" value="CAT-like_dom_sf"/>
</dbReference>
<sequence length="1033" mass="113416">MNLPLSFGQEQLWFLDQLSPEETTYNLYTAHRLRGPLDADVLRRSLTFVLDRHAALRASFGTMDGAPFQVIAPSREAELEVVDLGGESEIEPAVKAAVSIPFDLSLGPLYRFRLWRLDAGDHVFLACFHHIITDGWSNGIIDGELGVVYRALAEGRPPQLPEPAMTFADHVRAQRKRLHGEVLEEELQYWQRQLDGLAVLELPTDRLRPAMASYAGDSVCVDFPADLVHGVRRLAHEQGTSLFMILTTALAVVLHRYSGQDDIPIGVPMLGRIEPELESVVGLFVNMVVLRTDLSDDPAFAELLERATEASMDVYDHQEASFERVVERVQPVRDPGRNPLFQVSIQVVPDETGGLDLPGVRAELLILSAVRAMFDLVVNVFEGPESVRTHVTFATALFDRWRVEAMVGHLTQVLTAVVEDPSIPLSRIPMLNDDEREELLAAGRGEEVAYTSETLHASITKVAQANPDAVAAVCRGVEMTYGELDRKADLLAAHLRTRGVQHEQIVAIAMDRDLDTLVAMLGVLKAGAAFAMIDPSLPVKRLEYILSDTKASLVIARSSTVDKLPEPAGWSVVLADAGEATVEPLAEWATQDSLAYVLYTSGSTGQPKGVLIEHRALRCFVEAYRRSFDMTADDRMLQLPALTFDASMGEIFTGLTIGATLVLVSPEEGSAPDQLAKLMREQRVTYADMAPAILSILEAGPYPDLKYVVSGADAVPAEMVNKWNLPGRRFLDLYGPTEAAVACTEYECEHKEWVSPPPIGHPHVNRLVYVVDQHNNLVPRGVPGELLIGGDEGLARGYLNQPELTAEKFVPDPFRPSGRVYRSGDLVRWREDFELEFLGRIDTQVKLRGLRIELGEIESVILSHPQVRMAVVLLGADSRGEQRLVGYYTATTADPPSPADLRRHLSEQLPEYMVPTAWVSLAEFPLTTARKIDRKALPEPVDTAQAREFIPPSTATEIQVAAVFGDVLGVARVGANENFFDLGGNSLQAMRVVSRINKAFGVKVNVRLLYGTSTVAAIASKIDGAAGEGKSRG</sequence>
<dbReference type="CDD" id="cd05930">
    <property type="entry name" value="A_NRPS"/>
    <property type="match status" value="1"/>
</dbReference>
<dbReference type="Pfam" id="PF13193">
    <property type="entry name" value="AMP-binding_C"/>
    <property type="match status" value="1"/>
</dbReference>
<dbReference type="InterPro" id="IPR020806">
    <property type="entry name" value="PKS_PP-bd"/>
</dbReference>
<dbReference type="Gene3D" id="2.30.38.10">
    <property type="entry name" value="Luciferase, Domain 3"/>
    <property type="match status" value="1"/>
</dbReference>
<dbReference type="Gene3D" id="3.30.559.30">
    <property type="entry name" value="Nonribosomal peptide synthetase, condensation domain"/>
    <property type="match status" value="1"/>
</dbReference>
<dbReference type="InterPro" id="IPR029058">
    <property type="entry name" value="AB_hydrolase_fold"/>
</dbReference>
<dbReference type="PANTHER" id="PTHR45527:SF1">
    <property type="entry name" value="FATTY ACID SYNTHASE"/>
    <property type="match status" value="1"/>
</dbReference>
<evidence type="ECO:0000256" key="2">
    <source>
        <dbReference type="ARBA" id="ARBA00022450"/>
    </source>
</evidence>
<evidence type="ECO:0000313" key="5">
    <source>
        <dbReference type="EMBL" id="MBP2329728.1"/>
    </source>
</evidence>
<dbReference type="InterPro" id="IPR045851">
    <property type="entry name" value="AMP-bd_C_sf"/>
</dbReference>
<accession>A0ABS4TZ89</accession>
<dbReference type="PROSITE" id="PS00012">
    <property type="entry name" value="PHOSPHOPANTETHEINE"/>
    <property type="match status" value="1"/>
</dbReference>
<dbReference type="Pfam" id="PF00668">
    <property type="entry name" value="Condensation"/>
    <property type="match status" value="1"/>
</dbReference>
<evidence type="ECO:0000256" key="1">
    <source>
        <dbReference type="ARBA" id="ARBA00001957"/>
    </source>
</evidence>
<dbReference type="InterPro" id="IPR025110">
    <property type="entry name" value="AMP-bd_C"/>
</dbReference>
<organism evidence="5 6">
    <name type="scientific">Kibdelosporangium banguiense</name>
    <dbReference type="NCBI Taxonomy" id="1365924"/>
    <lineage>
        <taxon>Bacteria</taxon>
        <taxon>Bacillati</taxon>
        <taxon>Actinomycetota</taxon>
        <taxon>Actinomycetes</taxon>
        <taxon>Pseudonocardiales</taxon>
        <taxon>Pseudonocardiaceae</taxon>
        <taxon>Kibdelosporangium</taxon>
    </lineage>
</organism>
<dbReference type="SMART" id="SM00823">
    <property type="entry name" value="PKS_PP"/>
    <property type="match status" value="1"/>
</dbReference>
<dbReference type="InterPro" id="IPR001242">
    <property type="entry name" value="Condensation_dom"/>
</dbReference>
<dbReference type="Gene3D" id="3.40.50.1820">
    <property type="entry name" value="alpha/beta hydrolase"/>
    <property type="match status" value="1"/>
</dbReference>
<dbReference type="CDD" id="cd19531">
    <property type="entry name" value="LCL_NRPS-like"/>
    <property type="match status" value="1"/>
</dbReference>
<evidence type="ECO:0000313" key="6">
    <source>
        <dbReference type="Proteomes" id="UP001519332"/>
    </source>
</evidence>
<dbReference type="RefSeq" id="WP_209646444.1">
    <property type="nucleotide sequence ID" value="NZ_JAGINW010000001.1"/>
</dbReference>
<dbReference type="PROSITE" id="PS50075">
    <property type="entry name" value="CARRIER"/>
    <property type="match status" value="1"/>
</dbReference>
<dbReference type="InterPro" id="IPR006162">
    <property type="entry name" value="Ppantetheine_attach_site"/>
</dbReference>
<dbReference type="NCBIfam" id="TIGR01733">
    <property type="entry name" value="AA-adenyl-dom"/>
    <property type="match status" value="1"/>
</dbReference>
<dbReference type="SUPFAM" id="SSF52777">
    <property type="entry name" value="CoA-dependent acyltransferases"/>
    <property type="match status" value="2"/>
</dbReference>
<feature type="domain" description="Carrier" evidence="4">
    <location>
        <begin position="951"/>
        <end position="1026"/>
    </location>
</feature>
<keyword evidence="6" id="KW-1185">Reference proteome</keyword>
<comment type="cofactor">
    <cofactor evidence="1">
        <name>pantetheine 4'-phosphate</name>
        <dbReference type="ChEBI" id="CHEBI:47942"/>
    </cofactor>
</comment>
<dbReference type="Gene3D" id="3.40.50.980">
    <property type="match status" value="2"/>
</dbReference>